<evidence type="ECO:0000256" key="1">
    <source>
        <dbReference type="SAM" id="MobiDB-lite"/>
    </source>
</evidence>
<feature type="domain" description="MobA/VirD2-like nuclease" evidence="2">
    <location>
        <begin position="49"/>
        <end position="176"/>
    </location>
</feature>
<accession>A0ABU8ZUA0</accession>
<dbReference type="RefSeq" id="WP_340610240.1">
    <property type="nucleotide sequence ID" value="NZ_JBBNAW010000001.1"/>
</dbReference>
<proteinExistence type="predicted"/>
<evidence type="ECO:0000313" key="4">
    <source>
        <dbReference type="Proteomes" id="UP001386972"/>
    </source>
</evidence>
<protein>
    <submittedName>
        <fullName evidence="3">Relaxase/mobilization nuclease domain-containing protein</fullName>
    </submittedName>
</protein>
<dbReference type="InterPro" id="IPR005094">
    <property type="entry name" value="Endonuclease_MobA/VirD2"/>
</dbReference>
<feature type="region of interest" description="Disordered" evidence="1">
    <location>
        <begin position="436"/>
        <end position="458"/>
    </location>
</feature>
<gene>
    <name evidence="3" type="ORF">WLF18_02290</name>
</gene>
<evidence type="ECO:0000259" key="2">
    <source>
        <dbReference type="Pfam" id="PF03432"/>
    </source>
</evidence>
<reference evidence="3 4" key="1">
    <citation type="submission" date="2024-03" db="EMBL/GenBank/DDBJ databases">
        <title>Screening, Identification and Application of a Plant Lactobacillus Strain.</title>
        <authorList>
            <person name="Li Y.L."/>
        </authorList>
    </citation>
    <scope>NUCLEOTIDE SEQUENCE [LARGE SCALE GENOMIC DNA]</scope>
    <source>
        <strain evidence="3 4">JDB</strain>
    </source>
</reference>
<dbReference type="Proteomes" id="UP001386972">
    <property type="component" value="Unassembled WGS sequence"/>
</dbReference>
<evidence type="ECO:0000313" key="3">
    <source>
        <dbReference type="EMBL" id="MEK2607937.1"/>
    </source>
</evidence>
<sequence>MINKKCHSAPRCETIVRYIFAATLKDAEKRKDIEYIGGNITCGSPFGSINSQGIRNVDTRSIEAEFNAKMSLYTGTGTQLVSHHVLSLPHQDKLSDLELKRVVKSFLEQMGANSSSTWVAARHDDTEHLHVHIALCRVQMEYDQYGYEKQYGLLPDKNDYERGMEACRRLEKEFNLTPTASPGQDVNHKNQASIIRAISKKILSQPLETVSEFVQQMANEGVEMRPELAKNGKIRGLSYRLNSEDGRWISGSTVMSTKLTFGALTKNLNYLPSRDDPTLGLGPSPTPPICAPFQRAARIKKVGLVTPIARMSESIRILAQQNPYIFIMRQKRHLYLGLRFDCKIYPLIPPKAGDQQFLNWERLVMQMTRAIMNMMKNSFKSTSLEPMPWPADCEIISGNAGTAVIFDKLSESNLDSKLSGIEDKLNSKEIREMTSKVALHSRRDNSRQPSAGLTPTLN</sequence>
<keyword evidence="4" id="KW-1185">Reference proteome</keyword>
<dbReference type="EMBL" id="JBBNAW010000001">
    <property type="protein sequence ID" value="MEK2607937.1"/>
    <property type="molecule type" value="Genomic_DNA"/>
</dbReference>
<comment type="caution">
    <text evidence="3">The sequence shown here is derived from an EMBL/GenBank/DDBJ whole genome shotgun (WGS) entry which is preliminary data.</text>
</comment>
<name>A0ABU8ZUA0_9PSED</name>
<feature type="compositionally biased region" description="Polar residues" evidence="1">
    <location>
        <begin position="447"/>
        <end position="458"/>
    </location>
</feature>
<organism evidence="3 4">
    <name type="scientific">Pseudomonas shirazensis</name>
    <dbReference type="NCBI Taxonomy" id="2745494"/>
    <lineage>
        <taxon>Bacteria</taxon>
        <taxon>Pseudomonadati</taxon>
        <taxon>Pseudomonadota</taxon>
        <taxon>Gammaproteobacteria</taxon>
        <taxon>Pseudomonadales</taxon>
        <taxon>Pseudomonadaceae</taxon>
        <taxon>Pseudomonas</taxon>
    </lineage>
</organism>
<dbReference type="Pfam" id="PF03432">
    <property type="entry name" value="Relaxase"/>
    <property type="match status" value="1"/>
</dbReference>